<dbReference type="AlphaFoldDB" id="A0A9E7HYH3"/>
<dbReference type="EMBL" id="CP097510">
    <property type="protein sequence ID" value="URE38277.1"/>
    <property type="molecule type" value="Genomic_DNA"/>
</dbReference>
<name>A0A9E7HYH3_9LILI</name>
<sequence>VGEGVDQLLHMALVLAPNLSSRVKGEEWSNMMNKQGMVCLDITPCGRGHLPAAVGFMSHFPSPPLLFLESSLIMTRQQCCLYNKKGSLAHEVPVNAGFEEDQHTQLYPQNLVTSTVCCKSSI</sequence>
<evidence type="ECO:0000313" key="1">
    <source>
        <dbReference type="EMBL" id="URE38277.1"/>
    </source>
</evidence>
<organism evidence="1 2">
    <name type="scientific">Musa troglodytarum</name>
    <name type="common">fe'i banana</name>
    <dbReference type="NCBI Taxonomy" id="320322"/>
    <lineage>
        <taxon>Eukaryota</taxon>
        <taxon>Viridiplantae</taxon>
        <taxon>Streptophyta</taxon>
        <taxon>Embryophyta</taxon>
        <taxon>Tracheophyta</taxon>
        <taxon>Spermatophyta</taxon>
        <taxon>Magnoliopsida</taxon>
        <taxon>Liliopsida</taxon>
        <taxon>Zingiberales</taxon>
        <taxon>Musaceae</taxon>
        <taxon>Musa</taxon>
    </lineage>
</organism>
<proteinExistence type="predicted"/>
<reference evidence="1" key="1">
    <citation type="submission" date="2022-05" db="EMBL/GenBank/DDBJ databases">
        <title>The Musa troglodytarum L. genome provides insights into the mechanism of non-climacteric behaviour and enrichment of carotenoids.</title>
        <authorList>
            <person name="Wang J."/>
        </authorList>
    </citation>
    <scope>NUCLEOTIDE SEQUENCE</scope>
    <source>
        <tissue evidence="1">Leaf</tissue>
    </source>
</reference>
<protein>
    <submittedName>
        <fullName evidence="1">Uncharacterized protein</fullName>
    </submittedName>
</protein>
<evidence type="ECO:0000313" key="2">
    <source>
        <dbReference type="Proteomes" id="UP001055439"/>
    </source>
</evidence>
<accession>A0A9E7HYH3</accession>
<keyword evidence="2" id="KW-1185">Reference proteome</keyword>
<feature type="non-terminal residue" evidence="1">
    <location>
        <position position="1"/>
    </location>
</feature>
<dbReference type="Proteomes" id="UP001055439">
    <property type="component" value="Chromosome 8"/>
</dbReference>
<gene>
    <name evidence="1" type="ORF">MUK42_33823</name>
</gene>